<dbReference type="PANTHER" id="PTHR11926">
    <property type="entry name" value="GLUCOSYL/GLUCURONOSYL TRANSFERASES"/>
    <property type="match status" value="1"/>
</dbReference>
<evidence type="ECO:0000313" key="5">
    <source>
        <dbReference type="Proteomes" id="UP001187192"/>
    </source>
</evidence>
<evidence type="ECO:0000256" key="2">
    <source>
        <dbReference type="ARBA" id="ARBA00022676"/>
    </source>
</evidence>
<accession>A0AA87ZCZ2</accession>
<sequence>MEEENSGRLRLVLVPFPYQGHISPMLQLGAALHCKGFPITIAHTICNSPNPQNHPDFSFLPLQDGLSPRDFKSRGLSDNLLSINDNCKESLQQSLLQLIKEEKEMQANEMIGCIISDEHMYFAEDVANNLKLPSIIFRTTNAATSLARPCLLKLTEGGQVPLQGSVSHELVPGLPPLRYNDLPFPLTENLRGFAVVVAKTYGSSRKCSAVVLNTINCLEQSTLDQIRQEARVPTFAIGPLHIMTPGISSGLIKEERSCLSWLDKQPLNSVIYVSGSGSIASLSDKEVTEIAWGLANCKQAFLWVIRPGSVHGLDWNEVLPKGFRDAVGDKGCIVRWAPQKEVLAHPAVGGFWSHCGWNSTIESMAEGVPMICRPCFGDQRVNARYVSHVWGVGLVLEEMKREEIERVVRRLMLDDEGKEMRERAKEWKHKIEASTRKGGSSYDSLNELANFITSL</sequence>
<protein>
    <submittedName>
        <fullName evidence="4">Uncharacterized protein</fullName>
    </submittedName>
</protein>
<proteinExistence type="inferred from homology"/>
<dbReference type="SUPFAM" id="SSF53756">
    <property type="entry name" value="UDP-Glycosyltransferase/glycogen phosphorylase"/>
    <property type="match status" value="1"/>
</dbReference>
<evidence type="ECO:0000256" key="3">
    <source>
        <dbReference type="ARBA" id="ARBA00022679"/>
    </source>
</evidence>
<gene>
    <name evidence="4" type="ORF">TIFTF001_000356</name>
</gene>
<dbReference type="AlphaFoldDB" id="A0AA87ZCZ2"/>
<keyword evidence="2" id="KW-0328">Glycosyltransferase</keyword>
<keyword evidence="5" id="KW-1185">Reference proteome</keyword>
<evidence type="ECO:0000313" key="4">
    <source>
        <dbReference type="EMBL" id="GMN23953.1"/>
    </source>
</evidence>
<dbReference type="FunFam" id="3.40.50.2000:FF:000120">
    <property type="entry name" value="UDP-glycosyltransferase 76C1"/>
    <property type="match status" value="1"/>
</dbReference>
<dbReference type="GO" id="GO:0080043">
    <property type="term" value="F:quercetin 3-O-glucosyltransferase activity"/>
    <property type="evidence" value="ECO:0007669"/>
    <property type="project" value="TreeGrafter"/>
</dbReference>
<keyword evidence="3" id="KW-0808">Transferase</keyword>
<dbReference type="EMBL" id="BTGU01000001">
    <property type="protein sequence ID" value="GMN23953.1"/>
    <property type="molecule type" value="Genomic_DNA"/>
</dbReference>
<dbReference type="Proteomes" id="UP001187192">
    <property type="component" value="Unassembled WGS sequence"/>
</dbReference>
<comment type="similarity">
    <text evidence="1">Belongs to the UDP-glycosyltransferase family.</text>
</comment>
<dbReference type="Gramene" id="FCD_00002164-RA">
    <property type="protein sequence ID" value="FCD_00002164-RA:cds"/>
    <property type="gene ID" value="FCD_00002164"/>
</dbReference>
<evidence type="ECO:0000256" key="1">
    <source>
        <dbReference type="ARBA" id="ARBA00009995"/>
    </source>
</evidence>
<reference evidence="4" key="1">
    <citation type="submission" date="2023-07" db="EMBL/GenBank/DDBJ databases">
        <title>draft genome sequence of fig (Ficus carica).</title>
        <authorList>
            <person name="Takahashi T."/>
            <person name="Nishimura K."/>
        </authorList>
    </citation>
    <scope>NUCLEOTIDE SEQUENCE</scope>
</reference>
<dbReference type="GO" id="GO:0080044">
    <property type="term" value="F:quercetin 7-O-glucosyltransferase activity"/>
    <property type="evidence" value="ECO:0007669"/>
    <property type="project" value="TreeGrafter"/>
</dbReference>
<dbReference type="CDD" id="cd03784">
    <property type="entry name" value="GT1_Gtf-like"/>
    <property type="match status" value="1"/>
</dbReference>
<dbReference type="InterPro" id="IPR002213">
    <property type="entry name" value="UDP_glucos_trans"/>
</dbReference>
<comment type="caution">
    <text evidence="4">The sequence shown here is derived from an EMBL/GenBank/DDBJ whole genome shotgun (WGS) entry which is preliminary data.</text>
</comment>
<organism evidence="4 5">
    <name type="scientific">Ficus carica</name>
    <name type="common">Common fig</name>
    <dbReference type="NCBI Taxonomy" id="3494"/>
    <lineage>
        <taxon>Eukaryota</taxon>
        <taxon>Viridiplantae</taxon>
        <taxon>Streptophyta</taxon>
        <taxon>Embryophyta</taxon>
        <taxon>Tracheophyta</taxon>
        <taxon>Spermatophyta</taxon>
        <taxon>Magnoliopsida</taxon>
        <taxon>eudicotyledons</taxon>
        <taxon>Gunneridae</taxon>
        <taxon>Pentapetalae</taxon>
        <taxon>rosids</taxon>
        <taxon>fabids</taxon>
        <taxon>Rosales</taxon>
        <taxon>Moraceae</taxon>
        <taxon>Ficeae</taxon>
        <taxon>Ficus</taxon>
    </lineage>
</organism>
<dbReference type="PANTHER" id="PTHR11926:SF1494">
    <property type="entry name" value="FLAVONOL 3-O-GLUCOSYLTRANSFERASE UGT76E12-RELATED"/>
    <property type="match status" value="1"/>
</dbReference>
<dbReference type="Pfam" id="PF00201">
    <property type="entry name" value="UDPGT"/>
    <property type="match status" value="1"/>
</dbReference>
<name>A0AA87ZCZ2_FICCA</name>
<dbReference type="Gene3D" id="3.40.50.2000">
    <property type="entry name" value="Glycogen Phosphorylase B"/>
    <property type="match status" value="2"/>
</dbReference>
<dbReference type="FunFam" id="3.40.50.2000:FF:000040">
    <property type="entry name" value="UDP-glycosyltransferase 76C1"/>
    <property type="match status" value="1"/>
</dbReference>